<dbReference type="SMART" id="SM00740">
    <property type="entry name" value="PASTA"/>
    <property type="match status" value="5"/>
</dbReference>
<evidence type="ECO:0000313" key="15">
    <source>
        <dbReference type="EMBL" id="VEH08855.1"/>
    </source>
</evidence>
<evidence type="ECO:0000256" key="8">
    <source>
        <dbReference type="ARBA" id="ARBA00047899"/>
    </source>
</evidence>
<proteinExistence type="predicted"/>
<dbReference type="EMBL" id="CP011312">
    <property type="protein sequence ID" value="AKE41576.1"/>
    <property type="molecule type" value="Genomic_DNA"/>
</dbReference>
<dbReference type="SMART" id="SM00220">
    <property type="entry name" value="S_TKc"/>
    <property type="match status" value="1"/>
</dbReference>
<evidence type="ECO:0000256" key="1">
    <source>
        <dbReference type="ARBA" id="ARBA00012513"/>
    </source>
</evidence>
<dbReference type="HOGENOM" id="CLU_000288_135_2_11"/>
<dbReference type="AlphaFoldDB" id="A0A0F6TDW3"/>
<dbReference type="GO" id="GO:0004674">
    <property type="term" value="F:protein serine/threonine kinase activity"/>
    <property type="evidence" value="ECO:0007669"/>
    <property type="project" value="UniProtKB-KW"/>
</dbReference>
<keyword evidence="11" id="KW-0472">Membrane</keyword>
<dbReference type="Proteomes" id="UP000271380">
    <property type="component" value="Chromosome"/>
</dbReference>
<evidence type="ECO:0000256" key="5">
    <source>
        <dbReference type="ARBA" id="ARBA00022741"/>
    </source>
</evidence>
<dbReference type="InterPro" id="IPR008271">
    <property type="entry name" value="Ser/Thr_kinase_AS"/>
</dbReference>
<sequence length="728" mass="77572">MANLSVGDFLDERYRIEAAIAKGGMSTVYRCVDTRLGRLVAAKVMDEQYIDDPIFRQRFRREARSMAQLTHPNLVGVYDFASEGSAVFLIMELIDGGTLRELLAERGPMPPHAATAVMRAVLTGLSVAHAQGMVHRDIKPDNVLINTNNQVKVTDFGLVRAVAVSHSTSNQIVGTVSYLSPEQVTGEEISFPSDVYSCGILLFELLTGATPFSGDNQIAHAYARIDKDVPAPSSFIQGVPKLFDELVATACNRDPEERFANASEFLSALDDVANELHLPEFLVPAPKNSAAHRASDALDAPVLAPTDLVTTYIPAESPHQETSIIPAISPEPIPVAPETSVLPATQSGSPELRTQDTHQQLATQNYPPAVSNRGKTGFIVWLIAVIALTTAVAIGAWWFGSGRYGEIPQVLGLAQIQAVTQVEEAGFVSTTKNIYSNEVAKDEVVGTEPAFGQRAVKGDQVAVLVSLGRPVVPDFTGLSEAQLSQELEKRTLVMQLGEQEYSDNIPLGDITRIEPDPGTTVLVNSTVTIHTSKGPAPVKIPDISGIPRDEAIDRLESAGLKVTVSERFDAFIQGDHAITTEPAAGNTVASGTSVTLVVSTAVTIPDVTGMSQAEASAALQKLGLRVSGTEKSQEHAGSSPTEVVDTNPRAGELVDAGTDTVTLILPGKIDVPNVIGKTYSEARQILRDAGFKVSVTGTARSSARVYWQSPTSGSLEIGETVTLRLLGS</sequence>
<gene>
    <name evidence="14" type="primary">pknL</name>
    <name evidence="15" type="ORF">NCTC949_01980</name>
    <name evidence="14" type="ORF">UL82_07060</name>
</gene>
<dbReference type="InterPro" id="IPR005543">
    <property type="entry name" value="PASTA_dom"/>
</dbReference>
<dbReference type="KEGG" id="cku:UL82_07060"/>
<reference evidence="14 16" key="1">
    <citation type="journal article" date="2015" name="Genome Announc.">
        <title>Complete Genome Sequence of Corynebacterium kutscheri DSM 20755, a Corynebacterial Type Strain with Remarkably Low G+C Content of Chromosomal DNA.</title>
        <authorList>
            <person name="Ruckert C."/>
            <person name="Albersmeier A."/>
            <person name="Winkler A."/>
            <person name="Tauch A."/>
        </authorList>
    </citation>
    <scope>NUCLEOTIDE SEQUENCE [LARGE SCALE GENOMIC DNA]</scope>
    <source>
        <strain evidence="14 16">DSM 20755</strain>
    </source>
</reference>
<dbReference type="PROSITE" id="PS51178">
    <property type="entry name" value="PASTA"/>
    <property type="match status" value="5"/>
</dbReference>
<feature type="domain" description="PASTA" evidence="13">
    <location>
        <begin position="534"/>
        <end position="600"/>
    </location>
</feature>
<protein>
    <recommendedName>
        <fullName evidence="1">non-specific serine/threonine protein kinase</fullName>
        <ecNumber evidence="1">2.7.11.1</ecNumber>
    </recommendedName>
</protein>
<evidence type="ECO:0000256" key="7">
    <source>
        <dbReference type="ARBA" id="ARBA00022840"/>
    </source>
</evidence>
<dbReference type="Pfam" id="PF00069">
    <property type="entry name" value="Pkinase"/>
    <property type="match status" value="1"/>
</dbReference>
<dbReference type="Pfam" id="PF03793">
    <property type="entry name" value="PASTA"/>
    <property type="match status" value="5"/>
</dbReference>
<keyword evidence="3 14" id="KW-0808">Transferase</keyword>
<dbReference type="PROSITE" id="PS50011">
    <property type="entry name" value="PROTEIN_KINASE_DOM"/>
    <property type="match status" value="1"/>
</dbReference>
<evidence type="ECO:0000256" key="6">
    <source>
        <dbReference type="ARBA" id="ARBA00022777"/>
    </source>
</evidence>
<keyword evidence="5" id="KW-0547">Nucleotide-binding</keyword>
<dbReference type="Gene3D" id="1.10.510.10">
    <property type="entry name" value="Transferase(Phosphotransferase) domain 1"/>
    <property type="match status" value="1"/>
</dbReference>
<evidence type="ECO:0000256" key="2">
    <source>
        <dbReference type="ARBA" id="ARBA00022527"/>
    </source>
</evidence>
<feature type="domain" description="PASTA" evidence="13">
    <location>
        <begin position="401"/>
        <end position="467"/>
    </location>
</feature>
<dbReference type="InterPro" id="IPR011009">
    <property type="entry name" value="Kinase-like_dom_sf"/>
</dbReference>
<feature type="domain" description="PASTA" evidence="13">
    <location>
        <begin position="468"/>
        <end position="533"/>
    </location>
</feature>
<dbReference type="PANTHER" id="PTHR43289:SF6">
    <property type="entry name" value="SERINE_THREONINE-PROTEIN KINASE NEKL-3"/>
    <property type="match status" value="1"/>
</dbReference>
<evidence type="ECO:0000313" key="14">
    <source>
        <dbReference type="EMBL" id="AKE41576.1"/>
    </source>
</evidence>
<dbReference type="GO" id="GO:0005524">
    <property type="term" value="F:ATP binding"/>
    <property type="evidence" value="ECO:0007669"/>
    <property type="project" value="UniProtKB-KW"/>
</dbReference>
<dbReference type="SUPFAM" id="SSF56112">
    <property type="entry name" value="Protein kinase-like (PK-like)"/>
    <property type="match status" value="1"/>
</dbReference>
<name>A0A0F6TDW3_9CORY</name>
<dbReference type="PROSITE" id="PS00108">
    <property type="entry name" value="PROTEIN_KINASE_ST"/>
    <property type="match status" value="1"/>
</dbReference>
<dbReference type="STRING" id="35755.UL82_07060"/>
<evidence type="ECO:0000256" key="11">
    <source>
        <dbReference type="SAM" id="Phobius"/>
    </source>
</evidence>
<evidence type="ECO:0000259" key="13">
    <source>
        <dbReference type="PROSITE" id="PS51178"/>
    </source>
</evidence>
<evidence type="ECO:0000256" key="9">
    <source>
        <dbReference type="ARBA" id="ARBA00048679"/>
    </source>
</evidence>
<keyword evidence="2 14" id="KW-0723">Serine/threonine-protein kinase</keyword>
<feature type="domain" description="PASTA" evidence="13">
    <location>
        <begin position="665"/>
        <end position="727"/>
    </location>
</feature>
<evidence type="ECO:0000256" key="3">
    <source>
        <dbReference type="ARBA" id="ARBA00022679"/>
    </source>
</evidence>
<organism evidence="14 16">
    <name type="scientific">Corynebacterium kutscheri</name>
    <dbReference type="NCBI Taxonomy" id="35755"/>
    <lineage>
        <taxon>Bacteria</taxon>
        <taxon>Bacillati</taxon>
        <taxon>Actinomycetota</taxon>
        <taxon>Actinomycetes</taxon>
        <taxon>Mycobacteriales</taxon>
        <taxon>Corynebacteriaceae</taxon>
        <taxon>Corynebacterium</taxon>
    </lineage>
</organism>
<feature type="region of interest" description="Disordered" evidence="10">
    <location>
        <begin position="626"/>
        <end position="646"/>
    </location>
</feature>
<dbReference type="CDD" id="cd06577">
    <property type="entry name" value="PASTA_pknB"/>
    <property type="match status" value="5"/>
</dbReference>
<feature type="domain" description="Protein kinase" evidence="12">
    <location>
        <begin position="14"/>
        <end position="282"/>
    </location>
</feature>
<dbReference type="Gene3D" id="3.30.10.20">
    <property type="match status" value="5"/>
</dbReference>
<dbReference type="PANTHER" id="PTHR43289">
    <property type="entry name" value="MITOGEN-ACTIVATED PROTEIN KINASE KINASE KINASE 20-RELATED"/>
    <property type="match status" value="1"/>
</dbReference>
<dbReference type="FunFam" id="1.10.510.10:FF:000021">
    <property type="entry name" value="Serine/threonine protein kinase"/>
    <property type="match status" value="1"/>
</dbReference>
<evidence type="ECO:0000313" key="17">
    <source>
        <dbReference type="Proteomes" id="UP000271380"/>
    </source>
</evidence>
<feature type="transmembrane region" description="Helical" evidence="11">
    <location>
        <begin position="378"/>
        <end position="399"/>
    </location>
</feature>
<dbReference type="Gene3D" id="3.30.200.20">
    <property type="entry name" value="Phosphorylase Kinase, domain 1"/>
    <property type="match status" value="1"/>
</dbReference>
<keyword evidence="11" id="KW-0812">Transmembrane</keyword>
<evidence type="ECO:0000256" key="10">
    <source>
        <dbReference type="SAM" id="MobiDB-lite"/>
    </source>
</evidence>
<keyword evidence="11" id="KW-1133">Transmembrane helix</keyword>
<keyword evidence="4" id="KW-0677">Repeat</keyword>
<feature type="domain" description="PASTA" evidence="13">
    <location>
        <begin position="601"/>
        <end position="664"/>
    </location>
</feature>
<dbReference type="EMBL" id="LR134377">
    <property type="protein sequence ID" value="VEH08855.1"/>
    <property type="molecule type" value="Genomic_DNA"/>
</dbReference>
<dbReference type="CDD" id="cd14014">
    <property type="entry name" value="STKc_PknB_like"/>
    <property type="match status" value="1"/>
</dbReference>
<keyword evidence="16" id="KW-1185">Reference proteome</keyword>
<keyword evidence="6 14" id="KW-0418">Kinase</keyword>
<comment type="catalytic activity">
    <reaction evidence="8">
        <text>L-threonyl-[protein] + ATP = O-phospho-L-threonyl-[protein] + ADP + H(+)</text>
        <dbReference type="Rhea" id="RHEA:46608"/>
        <dbReference type="Rhea" id="RHEA-COMP:11060"/>
        <dbReference type="Rhea" id="RHEA-COMP:11605"/>
        <dbReference type="ChEBI" id="CHEBI:15378"/>
        <dbReference type="ChEBI" id="CHEBI:30013"/>
        <dbReference type="ChEBI" id="CHEBI:30616"/>
        <dbReference type="ChEBI" id="CHEBI:61977"/>
        <dbReference type="ChEBI" id="CHEBI:456216"/>
        <dbReference type="EC" id="2.7.11.1"/>
    </reaction>
</comment>
<comment type="catalytic activity">
    <reaction evidence="9">
        <text>L-seryl-[protein] + ATP = O-phospho-L-seryl-[protein] + ADP + H(+)</text>
        <dbReference type="Rhea" id="RHEA:17989"/>
        <dbReference type="Rhea" id="RHEA-COMP:9863"/>
        <dbReference type="Rhea" id="RHEA-COMP:11604"/>
        <dbReference type="ChEBI" id="CHEBI:15378"/>
        <dbReference type="ChEBI" id="CHEBI:29999"/>
        <dbReference type="ChEBI" id="CHEBI:30616"/>
        <dbReference type="ChEBI" id="CHEBI:83421"/>
        <dbReference type="ChEBI" id="CHEBI:456216"/>
        <dbReference type="EC" id="2.7.11.1"/>
    </reaction>
</comment>
<reference evidence="15 17" key="2">
    <citation type="submission" date="2018-12" db="EMBL/GenBank/DDBJ databases">
        <authorList>
            <consortium name="Pathogen Informatics"/>
        </authorList>
    </citation>
    <scope>NUCLEOTIDE SEQUENCE [LARGE SCALE GENOMIC DNA]</scope>
    <source>
        <strain evidence="15 17">NCTC949</strain>
    </source>
</reference>
<keyword evidence="7" id="KW-0067">ATP-binding</keyword>
<evidence type="ECO:0000313" key="16">
    <source>
        <dbReference type="Proteomes" id="UP000033457"/>
    </source>
</evidence>
<dbReference type="EC" id="2.7.11.1" evidence="1"/>
<evidence type="ECO:0000256" key="4">
    <source>
        <dbReference type="ARBA" id="ARBA00022737"/>
    </source>
</evidence>
<accession>A0A0F6TDW3</accession>
<dbReference type="RefSeq" id="WP_046439925.1">
    <property type="nucleotide sequence ID" value="NZ_CP011312.1"/>
</dbReference>
<dbReference type="InterPro" id="IPR000719">
    <property type="entry name" value="Prot_kinase_dom"/>
</dbReference>
<dbReference type="OrthoDB" id="9762169at2"/>
<dbReference type="NCBIfam" id="NF033483">
    <property type="entry name" value="PknB_PASTA_kin"/>
    <property type="match status" value="1"/>
</dbReference>
<evidence type="ECO:0000259" key="12">
    <source>
        <dbReference type="PROSITE" id="PS50011"/>
    </source>
</evidence>
<dbReference type="Proteomes" id="UP000033457">
    <property type="component" value="Chromosome"/>
</dbReference>